<evidence type="ECO:0000313" key="1">
    <source>
        <dbReference type="EMBL" id="SUS08914.1"/>
    </source>
</evidence>
<dbReference type="Gene3D" id="3.40.50.150">
    <property type="entry name" value="Vaccinia Virus protein VP39"/>
    <property type="match status" value="1"/>
</dbReference>
<evidence type="ECO:0008006" key="2">
    <source>
        <dbReference type="Google" id="ProtNLM"/>
    </source>
</evidence>
<name>A0A380TMG9_9ZZZZ</name>
<dbReference type="Pfam" id="PF13489">
    <property type="entry name" value="Methyltransf_23"/>
    <property type="match status" value="1"/>
</dbReference>
<gene>
    <name evidence="1" type="ORF">DF3PB_950004</name>
</gene>
<dbReference type="InterPro" id="IPR029063">
    <property type="entry name" value="SAM-dependent_MTases_sf"/>
</dbReference>
<reference evidence="1" key="1">
    <citation type="submission" date="2018-07" db="EMBL/GenBank/DDBJ databases">
        <authorList>
            <person name="Quirk P.G."/>
            <person name="Krulwich T.A."/>
        </authorList>
    </citation>
    <scope>NUCLEOTIDE SEQUENCE</scope>
</reference>
<dbReference type="CDD" id="cd02440">
    <property type="entry name" value="AdoMet_MTases"/>
    <property type="match status" value="1"/>
</dbReference>
<sequence length="275" mass="30190">MSASTKGSVARPAVPVNTEVSPSDFRARLYQNYASLMETAAGPEDFESVRKTVRIFRYHFRDWLPVDRAAPILDAACGAGGFLNALRGMEYTNAVGVDRSPEQVLIAQNAGVHAVEGDLFGYLGERHGAFALISALDIIEHLSKDEALTFVDLCLQALQPEGRLILRTPNGASPLGGGGPLRRLHARDLLHAGSACQTPGPRRLRRLRGARMRADTERLQYEVFDPFRRLGGHSHIPQDMERDRDGGTCRKHLHTSVRRLGREGRLMVNASCAAS</sequence>
<organism evidence="1">
    <name type="scientific">metagenome</name>
    <dbReference type="NCBI Taxonomy" id="256318"/>
    <lineage>
        <taxon>unclassified sequences</taxon>
        <taxon>metagenomes</taxon>
    </lineage>
</organism>
<dbReference type="AlphaFoldDB" id="A0A380TMG9"/>
<dbReference type="SUPFAM" id="SSF53335">
    <property type="entry name" value="S-adenosyl-L-methionine-dependent methyltransferases"/>
    <property type="match status" value="1"/>
</dbReference>
<dbReference type="EMBL" id="UIDG01000651">
    <property type="protein sequence ID" value="SUS08914.1"/>
    <property type="molecule type" value="Genomic_DNA"/>
</dbReference>
<accession>A0A380TMG9</accession>
<protein>
    <recommendedName>
        <fullName evidence="2">Methyltransferase domain-containing protein</fullName>
    </recommendedName>
</protein>
<proteinExistence type="predicted"/>